<feature type="region of interest" description="Disordered" evidence="1">
    <location>
        <begin position="1"/>
        <end position="48"/>
    </location>
</feature>
<dbReference type="Proteomes" id="UP001634007">
    <property type="component" value="Unassembled WGS sequence"/>
</dbReference>
<reference evidence="2 3" key="1">
    <citation type="submission" date="2024-11" db="EMBL/GenBank/DDBJ databases">
        <title>Chromosome-level genome assembly of Eucalyptus globulus Labill. provides insights into its genome evolution.</title>
        <authorList>
            <person name="Li X."/>
        </authorList>
    </citation>
    <scope>NUCLEOTIDE SEQUENCE [LARGE SCALE GENOMIC DNA]</scope>
    <source>
        <strain evidence="2">CL2024</strain>
        <tissue evidence="2">Fresh tender leaves</tissue>
    </source>
</reference>
<organism evidence="2 3">
    <name type="scientific">Eucalyptus globulus</name>
    <name type="common">Tasmanian blue gum</name>
    <dbReference type="NCBI Taxonomy" id="34317"/>
    <lineage>
        <taxon>Eukaryota</taxon>
        <taxon>Viridiplantae</taxon>
        <taxon>Streptophyta</taxon>
        <taxon>Embryophyta</taxon>
        <taxon>Tracheophyta</taxon>
        <taxon>Spermatophyta</taxon>
        <taxon>Magnoliopsida</taxon>
        <taxon>eudicotyledons</taxon>
        <taxon>Gunneridae</taxon>
        <taxon>Pentapetalae</taxon>
        <taxon>rosids</taxon>
        <taxon>malvids</taxon>
        <taxon>Myrtales</taxon>
        <taxon>Myrtaceae</taxon>
        <taxon>Myrtoideae</taxon>
        <taxon>Eucalypteae</taxon>
        <taxon>Eucalyptus</taxon>
    </lineage>
</organism>
<protein>
    <recommendedName>
        <fullName evidence="4">WH2 domain-containing protein</fullName>
    </recommendedName>
</protein>
<evidence type="ECO:0000256" key="1">
    <source>
        <dbReference type="SAM" id="MobiDB-lite"/>
    </source>
</evidence>
<accession>A0ABD3IWI1</accession>
<comment type="caution">
    <text evidence="2">The sequence shown here is derived from an EMBL/GenBank/DDBJ whole genome shotgun (WGS) entry which is preliminary data.</text>
</comment>
<feature type="non-terminal residue" evidence="2">
    <location>
        <position position="76"/>
    </location>
</feature>
<feature type="compositionally biased region" description="Gly residues" evidence="1">
    <location>
        <begin position="1"/>
        <end position="10"/>
    </location>
</feature>
<evidence type="ECO:0008006" key="4">
    <source>
        <dbReference type="Google" id="ProtNLM"/>
    </source>
</evidence>
<name>A0ABD3IWI1_EUCGL</name>
<sequence length="76" mass="7615">MSTPFGGGGPSDPSTRLEELGRGPPPSPTSSPNLGVGPSPKGFGDRLTRLSGAGEKICTRAGPRGVTLKFNAPPGK</sequence>
<keyword evidence="3" id="KW-1185">Reference proteome</keyword>
<gene>
    <name evidence="2" type="ORF">ACJRO7_003539</name>
</gene>
<evidence type="ECO:0000313" key="3">
    <source>
        <dbReference type="Proteomes" id="UP001634007"/>
    </source>
</evidence>
<dbReference type="AlphaFoldDB" id="A0ABD3IWI1"/>
<evidence type="ECO:0000313" key="2">
    <source>
        <dbReference type="EMBL" id="KAL3718413.1"/>
    </source>
</evidence>
<proteinExistence type="predicted"/>
<dbReference type="EMBL" id="JBJKBG010000010">
    <property type="protein sequence ID" value="KAL3718413.1"/>
    <property type="molecule type" value="Genomic_DNA"/>
</dbReference>